<dbReference type="EMBL" id="ML120364">
    <property type="protein sequence ID" value="RPB03059.1"/>
    <property type="molecule type" value="Genomic_DNA"/>
</dbReference>
<dbReference type="OrthoDB" id="7984201at2759"/>
<dbReference type="Proteomes" id="UP000276215">
    <property type="component" value="Unassembled WGS sequence"/>
</dbReference>
<reference evidence="2 3" key="1">
    <citation type="journal article" date="2018" name="Nat. Ecol. Evol.">
        <title>Pezizomycetes genomes reveal the molecular basis of ectomycorrhizal truffle lifestyle.</title>
        <authorList>
            <person name="Murat C."/>
            <person name="Payen T."/>
            <person name="Noel B."/>
            <person name="Kuo A."/>
            <person name="Morin E."/>
            <person name="Chen J."/>
            <person name="Kohler A."/>
            <person name="Krizsan K."/>
            <person name="Balestrini R."/>
            <person name="Da Silva C."/>
            <person name="Montanini B."/>
            <person name="Hainaut M."/>
            <person name="Levati E."/>
            <person name="Barry K.W."/>
            <person name="Belfiori B."/>
            <person name="Cichocki N."/>
            <person name="Clum A."/>
            <person name="Dockter R.B."/>
            <person name="Fauchery L."/>
            <person name="Guy J."/>
            <person name="Iotti M."/>
            <person name="Le Tacon F."/>
            <person name="Lindquist E.A."/>
            <person name="Lipzen A."/>
            <person name="Malagnac F."/>
            <person name="Mello A."/>
            <person name="Molinier V."/>
            <person name="Miyauchi S."/>
            <person name="Poulain J."/>
            <person name="Riccioni C."/>
            <person name="Rubini A."/>
            <person name="Sitrit Y."/>
            <person name="Splivallo R."/>
            <person name="Traeger S."/>
            <person name="Wang M."/>
            <person name="Zifcakova L."/>
            <person name="Wipf D."/>
            <person name="Zambonelli A."/>
            <person name="Paolocci F."/>
            <person name="Nowrousian M."/>
            <person name="Ottonello S."/>
            <person name="Baldrian P."/>
            <person name="Spatafora J.W."/>
            <person name="Henrissat B."/>
            <person name="Nagy L.G."/>
            <person name="Aury J.M."/>
            <person name="Wincker P."/>
            <person name="Grigoriev I.V."/>
            <person name="Bonfante P."/>
            <person name="Martin F.M."/>
        </authorList>
    </citation>
    <scope>NUCLEOTIDE SEQUENCE [LARGE SCALE GENOMIC DNA]</scope>
    <source>
        <strain evidence="2 3">120613-1</strain>
    </source>
</reference>
<evidence type="ECO:0000313" key="3">
    <source>
        <dbReference type="Proteomes" id="UP000276215"/>
    </source>
</evidence>
<keyword evidence="3" id="KW-1185">Reference proteome</keyword>
<sequence length="91" mass="10186">MKYQQHRNPFEVLTFLIVNVGLLDVGQFLGAFAEGVCFLFYFTELVYVRKYTGTSVLVPYTVALNRANGVSGYGSFCLMANKDRSLPPHAL</sequence>
<dbReference type="AlphaFoldDB" id="A0A3N4K152"/>
<keyword evidence="1" id="KW-1133">Transmembrane helix</keyword>
<gene>
    <name evidence="2" type="ORF">L873DRAFT_1801134</name>
</gene>
<accession>A0A3N4K152</accession>
<feature type="transmembrane region" description="Helical" evidence="1">
    <location>
        <begin position="12"/>
        <end position="42"/>
    </location>
</feature>
<evidence type="ECO:0000256" key="1">
    <source>
        <dbReference type="SAM" id="Phobius"/>
    </source>
</evidence>
<keyword evidence="1" id="KW-0472">Membrane</keyword>
<name>A0A3N4K152_9PEZI</name>
<evidence type="ECO:0000313" key="2">
    <source>
        <dbReference type="EMBL" id="RPB03059.1"/>
    </source>
</evidence>
<organism evidence="2 3">
    <name type="scientific">Choiromyces venosus 120613-1</name>
    <dbReference type="NCBI Taxonomy" id="1336337"/>
    <lineage>
        <taxon>Eukaryota</taxon>
        <taxon>Fungi</taxon>
        <taxon>Dikarya</taxon>
        <taxon>Ascomycota</taxon>
        <taxon>Pezizomycotina</taxon>
        <taxon>Pezizomycetes</taxon>
        <taxon>Pezizales</taxon>
        <taxon>Tuberaceae</taxon>
        <taxon>Choiromyces</taxon>
    </lineage>
</organism>
<proteinExistence type="predicted"/>
<protein>
    <submittedName>
        <fullName evidence="2">Uncharacterized protein</fullName>
    </submittedName>
</protein>
<keyword evidence="1" id="KW-0812">Transmembrane</keyword>